<dbReference type="EnsemblMetazoa" id="XM_038206332.1">
    <property type="protein sequence ID" value="XP_038062260.1"/>
    <property type="gene ID" value="LOC119732692"/>
</dbReference>
<feature type="transmembrane region" description="Helical" evidence="10">
    <location>
        <begin position="113"/>
        <end position="132"/>
    </location>
</feature>
<keyword evidence="4 8" id="KW-0297">G-protein coupled receptor</keyword>
<feature type="transmembrane region" description="Helical" evidence="10">
    <location>
        <begin position="38"/>
        <end position="59"/>
    </location>
</feature>
<evidence type="ECO:0000256" key="9">
    <source>
        <dbReference type="SAM" id="MobiDB-lite"/>
    </source>
</evidence>
<keyword evidence="2 8" id="KW-0812">Transmembrane</keyword>
<dbReference type="Pfam" id="PF00001">
    <property type="entry name" value="7tm_1"/>
    <property type="match status" value="1"/>
</dbReference>
<evidence type="ECO:0000256" key="3">
    <source>
        <dbReference type="ARBA" id="ARBA00022989"/>
    </source>
</evidence>
<sequence>MGSDTSTLQCDPEYTYVLTPTNASKFMYTDVQKITASYILPCILFIGLLGNSAFLFVLARVRSMRTVTNFYLANLAVADMVFLTIVVTSRVYPLAVYGVPNEVLGVGGCVADILFRYIFHFAGLLLITFMSLERYIAVCHPLRHRIISGRSCTAKLVLACWLTSSALAALLIPSSMVFKLYCVQWPEENPLPYQNFPEVIGACWGLDQPWAIPLLHLTQTIPFFVAFFGNAYFYARIVFKLHKRDSSSDRQRIIRTRNHVALMLVANGTVFFLTVTAFEVTSLILFVQKFIDDFVIIPFDIRINLFEANRVLLYLNSAVNPIVYTLTNARYRRAFRRAFRTASWGNGRGGNSTIFSAFPDYYSQYHINPGGLTPLPRLQSPAKSPMVARPATYSNACFEHDESESQNLDEDAKDRDQQSSQEEQTQNVTSHASPDECELERLTSADKTTEEQPVTGQAYQVEKQD</sequence>
<feature type="transmembrane region" description="Helical" evidence="10">
    <location>
        <begin position="260"/>
        <end position="291"/>
    </location>
</feature>
<dbReference type="PROSITE" id="PS00237">
    <property type="entry name" value="G_PROTEIN_RECEP_F1_1"/>
    <property type="match status" value="1"/>
</dbReference>
<dbReference type="GO" id="GO:0004930">
    <property type="term" value="F:G protein-coupled receptor activity"/>
    <property type="evidence" value="ECO:0007669"/>
    <property type="project" value="UniProtKB-KW"/>
</dbReference>
<evidence type="ECO:0000256" key="4">
    <source>
        <dbReference type="ARBA" id="ARBA00023040"/>
    </source>
</evidence>
<dbReference type="SUPFAM" id="SSF81321">
    <property type="entry name" value="Family A G protein-coupled receptor-like"/>
    <property type="match status" value="1"/>
</dbReference>
<organism evidence="12 13">
    <name type="scientific">Patiria miniata</name>
    <name type="common">Bat star</name>
    <name type="synonym">Asterina miniata</name>
    <dbReference type="NCBI Taxonomy" id="46514"/>
    <lineage>
        <taxon>Eukaryota</taxon>
        <taxon>Metazoa</taxon>
        <taxon>Echinodermata</taxon>
        <taxon>Eleutherozoa</taxon>
        <taxon>Asterozoa</taxon>
        <taxon>Asteroidea</taxon>
        <taxon>Valvatacea</taxon>
        <taxon>Valvatida</taxon>
        <taxon>Asterinidae</taxon>
        <taxon>Patiria</taxon>
    </lineage>
</organism>
<feature type="compositionally biased region" description="Basic and acidic residues" evidence="9">
    <location>
        <begin position="439"/>
        <end position="450"/>
    </location>
</feature>
<evidence type="ECO:0000256" key="6">
    <source>
        <dbReference type="ARBA" id="ARBA00023170"/>
    </source>
</evidence>
<keyword evidence="5 10" id="KW-0472">Membrane</keyword>
<feature type="region of interest" description="Disordered" evidence="9">
    <location>
        <begin position="401"/>
        <end position="465"/>
    </location>
</feature>
<accession>A0A914AEA5</accession>
<evidence type="ECO:0000256" key="5">
    <source>
        <dbReference type="ARBA" id="ARBA00023136"/>
    </source>
</evidence>
<dbReference type="GeneID" id="119732692"/>
<dbReference type="Gene3D" id="1.20.1070.10">
    <property type="entry name" value="Rhodopsin 7-helix transmembrane proteins"/>
    <property type="match status" value="1"/>
</dbReference>
<dbReference type="SMART" id="SM01381">
    <property type="entry name" value="7TM_GPCR_Srsx"/>
    <property type="match status" value="1"/>
</dbReference>
<dbReference type="GO" id="GO:0005886">
    <property type="term" value="C:plasma membrane"/>
    <property type="evidence" value="ECO:0007669"/>
    <property type="project" value="TreeGrafter"/>
</dbReference>
<evidence type="ECO:0000313" key="13">
    <source>
        <dbReference type="Proteomes" id="UP000887568"/>
    </source>
</evidence>
<dbReference type="RefSeq" id="XP_038062260.1">
    <property type="nucleotide sequence ID" value="XM_038206332.1"/>
</dbReference>
<keyword evidence="7 8" id="KW-0807">Transducer</keyword>
<dbReference type="CDD" id="cd00637">
    <property type="entry name" value="7tm_classA_rhodopsin-like"/>
    <property type="match status" value="1"/>
</dbReference>
<feature type="transmembrane region" description="Helical" evidence="10">
    <location>
        <begin position="71"/>
        <end position="93"/>
    </location>
</feature>
<feature type="domain" description="G-protein coupled receptors family 1 profile" evidence="11">
    <location>
        <begin position="50"/>
        <end position="324"/>
    </location>
</feature>
<feature type="transmembrane region" description="Helical" evidence="10">
    <location>
        <begin position="220"/>
        <end position="239"/>
    </location>
</feature>
<dbReference type="AlphaFoldDB" id="A0A914AEA5"/>
<dbReference type="InterPro" id="IPR000276">
    <property type="entry name" value="GPCR_Rhodpsn"/>
</dbReference>
<keyword evidence="6 8" id="KW-0675">Receptor</keyword>
<keyword evidence="3 10" id="KW-1133">Transmembrane helix</keyword>
<evidence type="ECO:0000256" key="2">
    <source>
        <dbReference type="ARBA" id="ARBA00022692"/>
    </source>
</evidence>
<reference evidence="12" key="1">
    <citation type="submission" date="2022-11" db="UniProtKB">
        <authorList>
            <consortium name="EnsemblMetazoa"/>
        </authorList>
    </citation>
    <scope>IDENTIFICATION</scope>
</reference>
<evidence type="ECO:0000259" key="11">
    <source>
        <dbReference type="PROSITE" id="PS50262"/>
    </source>
</evidence>
<dbReference type="OrthoDB" id="9444602at2759"/>
<dbReference type="Proteomes" id="UP000887568">
    <property type="component" value="Unplaced"/>
</dbReference>
<feature type="transmembrane region" description="Helical" evidence="10">
    <location>
        <begin position="153"/>
        <end position="172"/>
    </location>
</feature>
<proteinExistence type="inferred from homology"/>
<evidence type="ECO:0000256" key="8">
    <source>
        <dbReference type="RuleBase" id="RU000688"/>
    </source>
</evidence>
<dbReference type="PANTHER" id="PTHR24243:SF208">
    <property type="entry name" value="PYROKININ-1 RECEPTOR"/>
    <property type="match status" value="1"/>
</dbReference>
<dbReference type="OMA" id="SMILFVE"/>
<comment type="similarity">
    <text evidence="8">Belongs to the G-protein coupled receptor 1 family.</text>
</comment>
<dbReference type="PANTHER" id="PTHR24243">
    <property type="entry name" value="G-PROTEIN COUPLED RECEPTOR"/>
    <property type="match status" value="1"/>
</dbReference>
<evidence type="ECO:0000256" key="1">
    <source>
        <dbReference type="ARBA" id="ARBA00004141"/>
    </source>
</evidence>
<evidence type="ECO:0000256" key="10">
    <source>
        <dbReference type="SAM" id="Phobius"/>
    </source>
</evidence>
<comment type="subcellular location">
    <subcellularLocation>
        <location evidence="1">Membrane</location>
        <topology evidence="1">Multi-pass membrane protein</topology>
    </subcellularLocation>
</comment>
<dbReference type="InterPro" id="IPR017452">
    <property type="entry name" value="GPCR_Rhodpsn_7TM"/>
</dbReference>
<feature type="compositionally biased region" description="Polar residues" evidence="9">
    <location>
        <begin position="418"/>
        <end position="432"/>
    </location>
</feature>
<dbReference type="PROSITE" id="PS50262">
    <property type="entry name" value="G_PROTEIN_RECEP_F1_2"/>
    <property type="match status" value="1"/>
</dbReference>
<name>A0A914AEA5_PATMI</name>
<evidence type="ECO:0000313" key="12">
    <source>
        <dbReference type="EnsemblMetazoa" id="XP_038062260.1"/>
    </source>
</evidence>
<keyword evidence="13" id="KW-1185">Reference proteome</keyword>
<dbReference type="PRINTS" id="PR00237">
    <property type="entry name" value="GPCRRHODOPSN"/>
</dbReference>
<evidence type="ECO:0000256" key="7">
    <source>
        <dbReference type="ARBA" id="ARBA00023224"/>
    </source>
</evidence>
<protein>
    <recommendedName>
        <fullName evidence="11">G-protein coupled receptors family 1 profile domain-containing protein</fullName>
    </recommendedName>
</protein>